<feature type="compositionally biased region" description="Acidic residues" evidence="3">
    <location>
        <begin position="1"/>
        <end position="23"/>
    </location>
</feature>
<feature type="domain" description="RCC1-like" evidence="4">
    <location>
        <begin position="118"/>
        <end position="487"/>
    </location>
</feature>
<dbReference type="PROSITE" id="PS00626">
    <property type="entry name" value="RCC1_2"/>
    <property type="match status" value="1"/>
</dbReference>
<evidence type="ECO:0000259" key="4">
    <source>
        <dbReference type="Pfam" id="PF25390"/>
    </source>
</evidence>
<dbReference type="SUPFAM" id="SSF50985">
    <property type="entry name" value="RCC1/BLIP-II"/>
    <property type="match status" value="3"/>
</dbReference>
<feature type="repeat" description="RCC1" evidence="2">
    <location>
        <begin position="348"/>
        <end position="397"/>
    </location>
</feature>
<dbReference type="PROSITE" id="PS50012">
    <property type="entry name" value="RCC1_3"/>
    <property type="match status" value="10"/>
</dbReference>
<feature type="compositionally biased region" description="Low complexity" evidence="3">
    <location>
        <begin position="33"/>
        <end position="42"/>
    </location>
</feature>
<dbReference type="PRINTS" id="PR00633">
    <property type="entry name" value="RCCNDNSATION"/>
</dbReference>
<feature type="compositionally biased region" description="Acidic residues" evidence="3">
    <location>
        <begin position="565"/>
        <end position="575"/>
    </location>
</feature>
<feature type="repeat" description="RCC1" evidence="2">
    <location>
        <begin position="667"/>
        <end position="719"/>
    </location>
</feature>
<feature type="repeat" description="RCC1" evidence="2">
    <location>
        <begin position="296"/>
        <end position="347"/>
    </location>
</feature>
<evidence type="ECO:0000313" key="6">
    <source>
        <dbReference type="Proteomes" id="UP000019763"/>
    </source>
</evidence>
<dbReference type="Pfam" id="PF25390">
    <property type="entry name" value="WD40_RLD"/>
    <property type="match status" value="1"/>
</dbReference>
<gene>
    <name evidence="5" type="ORF">GNI_169330</name>
</gene>
<accession>A0A023AXY9</accession>
<feature type="region of interest" description="Disordered" evidence="3">
    <location>
        <begin position="526"/>
        <end position="579"/>
    </location>
</feature>
<dbReference type="Proteomes" id="UP000019763">
    <property type="component" value="Unassembled WGS sequence"/>
</dbReference>
<evidence type="ECO:0000313" key="5">
    <source>
        <dbReference type="EMBL" id="EZG43509.1"/>
    </source>
</evidence>
<evidence type="ECO:0000256" key="3">
    <source>
        <dbReference type="SAM" id="MobiDB-lite"/>
    </source>
</evidence>
<dbReference type="PANTHER" id="PTHR22870:SF408">
    <property type="entry name" value="OS09G0560450 PROTEIN"/>
    <property type="match status" value="1"/>
</dbReference>
<feature type="region of interest" description="Disordered" evidence="3">
    <location>
        <begin position="1517"/>
        <end position="1543"/>
    </location>
</feature>
<feature type="region of interest" description="Disordered" evidence="3">
    <location>
        <begin position="1"/>
        <end position="86"/>
    </location>
</feature>
<dbReference type="eggNOG" id="KOG0941">
    <property type="taxonomic scope" value="Eukaryota"/>
</dbReference>
<comment type="caution">
    <text evidence="5">The sequence shown here is derived from an EMBL/GenBank/DDBJ whole genome shotgun (WGS) entry which is preliminary data.</text>
</comment>
<feature type="repeat" description="RCC1" evidence="2">
    <location>
        <begin position="116"/>
        <end position="168"/>
    </location>
</feature>
<dbReference type="InterPro" id="IPR051210">
    <property type="entry name" value="Ub_ligase/GEF_domain"/>
</dbReference>
<feature type="repeat" description="RCC1" evidence="2">
    <location>
        <begin position="443"/>
        <end position="518"/>
    </location>
</feature>
<dbReference type="Pfam" id="PF13540">
    <property type="entry name" value="RCC1_2"/>
    <property type="match status" value="1"/>
</dbReference>
<evidence type="ECO:0000256" key="2">
    <source>
        <dbReference type="PROSITE-ProRule" id="PRU00235"/>
    </source>
</evidence>
<dbReference type="VEuPathDB" id="CryptoDB:GNI_169330"/>
<dbReference type="eggNOG" id="KOG1426">
    <property type="taxonomic scope" value="Eukaryota"/>
</dbReference>
<dbReference type="RefSeq" id="XP_011133259.1">
    <property type="nucleotide sequence ID" value="XM_011134957.1"/>
</dbReference>
<dbReference type="InterPro" id="IPR000408">
    <property type="entry name" value="Reg_chr_condens"/>
</dbReference>
<dbReference type="InterPro" id="IPR058923">
    <property type="entry name" value="RCC1-like_dom"/>
</dbReference>
<feature type="repeat" description="RCC1" evidence="2">
    <location>
        <begin position="519"/>
        <end position="606"/>
    </location>
</feature>
<dbReference type="Pfam" id="PF00415">
    <property type="entry name" value="RCC1"/>
    <property type="match status" value="1"/>
</dbReference>
<protein>
    <submittedName>
        <fullName evidence="5">RCC1 repeat protein</fullName>
    </submittedName>
</protein>
<dbReference type="OrthoDB" id="8068875at2759"/>
<feature type="repeat" description="RCC1" evidence="2">
    <location>
        <begin position="239"/>
        <end position="295"/>
    </location>
</feature>
<feature type="repeat" description="RCC1" evidence="2">
    <location>
        <begin position="720"/>
        <end position="771"/>
    </location>
</feature>
<reference evidence="5" key="1">
    <citation type="submission" date="2013-12" db="EMBL/GenBank/DDBJ databases">
        <authorList>
            <person name="Omoto C.K."/>
            <person name="Sibley D."/>
            <person name="Venepally P."/>
            <person name="Hadjithomas M."/>
            <person name="Karamycheva S."/>
            <person name="Brunk B."/>
            <person name="Roos D."/>
            <person name="Caler E."/>
            <person name="Lorenzi H."/>
        </authorList>
    </citation>
    <scope>NUCLEOTIDE SEQUENCE</scope>
</reference>
<keyword evidence="1" id="KW-0677">Repeat</keyword>
<dbReference type="EMBL" id="AFNH02001268">
    <property type="protein sequence ID" value="EZG43509.1"/>
    <property type="molecule type" value="Genomic_DNA"/>
</dbReference>
<organism evidence="5 6">
    <name type="scientific">Gregarina niphandrodes</name>
    <name type="common">Septate eugregarine</name>
    <dbReference type="NCBI Taxonomy" id="110365"/>
    <lineage>
        <taxon>Eukaryota</taxon>
        <taxon>Sar</taxon>
        <taxon>Alveolata</taxon>
        <taxon>Apicomplexa</taxon>
        <taxon>Conoidasida</taxon>
        <taxon>Gregarinasina</taxon>
        <taxon>Eugregarinorida</taxon>
        <taxon>Gregarinidae</taxon>
        <taxon>Gregarina</taxon>
    </lineage>
</organism>
<evidence type="ECO:0000256" key="1">
    <source>
        <dbReference type="ARBA" id="ARBA00022737"/>
    </source>
</evidence>
<feature type="repeat" description="RCC1" evidence="2">
    <location>
        <begin position="174"/>
        <end position="238"/>
    </location>
</feature>
<dbReference type="Gene3D" id="2.130.10.30">
    <property type="entry name" value="Regulator of chromosome condensation 1/beta-lactamase-inhibitor protein II"/>
    <property type="match status" value="3"/>
</dbReference>
<dbReference type="PANTHER" id="PTHR22870">
    <property type="entry name" value="REGULATOR OF CHROMOSOME CONDENSATION"/>
    <property type="match status" value="1"/>
</dbReference>
<feature type="repeat" description="RCC1" evidence="2">
    <location>
        <begin position="607"/>
        <end position="657"/>
    </location>
</feature>
<proteinExistence type="predicted"/>
<sequence length="1897" mass="206984">MSDEEEGYSEAEEEVEYEEEEEGGSVIKEAASIRRSSTRRSSYGGPAAEDEEEVFAPPMKSQKDPLLESIMGSDRGGKEYGTSRVEKRDKMPWRSIKRLAFGVDFGLAVAEVSGEPTLYSWGANNNNVLLLGDELDSSLLPERVESLNGKSVFDLSAGVAHAAVVVKTPEAPGGKVYTWGLGTMGRLGYVRDTEEGVPLDPYSEDPWYTERACKVRFSDTKIARVVCGGHFTYFLSEHGQLWVCGFSQAGALGFGEEVECIWAPNKLPIVDSSGQEEFVTQVAAGLDHVLCCCRSGRAYAWGDGRSGRLGLGDDLPRFEPTPIRSLEGESMTYVAAGTSHSAAIDRSERLWVWGSNGGGQLGLEDNLERLEPTLFGSFPRCKAVWLGAAHSLALDGENNLYVWGSGPVTGLPSSVPRKVQGLGDEAVAAASGLASVMVYTRRGDLWAWGRAPLGLLDEADQSKPVSIAELRGRGLVRDLAEQAAGGTSTRVEKAFVVRGAPCLEISSGRAHTLLLTPRGEVWAWGSNSHGQLGTGATGPETETKTDPALAPEAGGEEASRGEEASGGEEEEEEACATEPVPVAFPEGTVVRQVVAAGNHSLCVAVSRDLFAWGAGESGQLCMGRQMQLARPTMAASLRGRVLFAAAGADYTALVLAPRASAADASAGELWVCGNSDGGKLGVPVDPGQPVLELRRVRSVGEAIVRVACGESHMCAITDRGQLFVWGTGAHGRLGTGDARNAFEPVEVKLAGYGPVVDVACGDTHSLAVTQQGVLFVWGQARAVGTQSDLLTPTNYALRLTAVAGDGGCAAVAAAGRNAGCLTRGGKLVLWGANSHRQLGAAQPTANVLHVEGSTEYYGPVWLKQLEAVSAFALGKNVAFAANKRGELFAWGHAAQGRLGLGPVSQTKADISPLTIAWDCAPAPELLKHLGMRTDPAETGSVGQSGAVGVEFSGGKPGGSGAAGGGGPASDEADFAAAAVLAELRLFEAPTVELLQAALQHSFEVRDDAGILAFEADLQHLYGKLIDRVTSAHDTNMFMKSKDQLSGCLARLALALGVSPAYFPAAFDPTISENNPKGAHSKMKDLVYSLRSNMEQFQIIVETLIIQPAYWLILRPFLKHDEQREAFSLLLSQLYHEIGDLFLQTRMHKVLRAIGEAEIDEAKDYNTLFVNERSVFSQIINKCLFANVAILHQFASAILKLSLNDDCDKKSAADLLLTFGTGANPPEFCFFTKTEEELEQYLKKYESSRMNKQPSAAQILRSKVSLRELYEESLSLLEPTMEHLAGSLAIPLTYVELWGRINEKLKEKMNEGDTWYKYIDCTVYSYLSPLLRSASEFVEILGYPKLPERLVVNFSFIAEVLETHTYNQRKRDPVEPFPITSAYAKFEMTLSERIELLASVHPDLKRMNLATLETSGYGHQLETGESVRDPDLRIVISLFTTHVKALSNPRETVRVDWWPLLRVVNLFREYEPKLKALSSFDPLIQAVRALCPPEASQLPISDEVLDMFYEIQFEDHSDEQVTDEQVPPTLGRSSTRRSTLDRAKSRALERSSLVATIRRSIAHASSRSGYSEYKSEVFVYRPAFLFHARSMAFERTTGCAVPQTLAFRQAVHTRKGVAVSSVIRPFSLPDEYDGRTKLIEGIRRAPKMRAGTYDELNDAFVDAHDYAIRSGQPGDLVQLLADCFRLCDTMKRKHDLKELIKYGAEIINNRERSIRYLESLRDVYDQLERYVTDELAELARNQQVNEEKIKAIEQFEVDSTLASITESFDIKPFVWQAIPYMPRRIDGPRKYVSRVSQLLNCCVLVPSGVASAAAERKDRVVFQNATGNSWQISVGNLSGSVITDDDQYPQNYFDRLTINPGMPTFYAGPLKILLNNIREVCVEDKSKSYMATAQSSLV</sequence>
<name>A0A023AXY9_GRENI</name>
<dbReference type="GeneID" id="22915802"/>
<keyword evidence="6" id="KW-1185">Reference proteome</keyword>
<dbReference type="InterPro" id="IPR009091">
    <property type="entry name" value="RCC1/BLIP-II"/>
</dbReference>